<name>Q7NKR1_GLOVI</name>
<reference evidence="1 2" key="1">
    <citation type="journal article" date="2003" name="DNA Res.">
        <title>Complete genome structure of Gloeobacter violaceus PCC 7421, a cyanobacterium that lacks thylakoids.</title>
        <authorList>
            <person name="Nakamura Y."/>
            <person name="Kaneko T."/>
            <person name="Sato S."/>
            <person name="Mimuro M."/>
            <person name="Miyashita H."/>
            <person name="Tsuchiya T."/>
            <person name="Sasamoto S."/>
            <person name="Watanabe A."/>
            <person name="Kawashima K."/>
            <person name="Kishida Y."/>
            <person name="Kiyokawa C."/>
            <person name="Kohara M."/>
            <person name="Matsumoto M."/>
            <person name="Matsuno A."/>
            <person name="Nakazaki N."/>
            <person name="Shimpo S."/>
            <person name="Takeuchi C."/>
            <person name="Yamada M."/>
            <person name="Tabata S."/>
        </authorList>
    </citation>
    <scope>NUCLEOTIDE SEQUENCE [LARGE SCALE GENOMIC DNA]</scope>
    <source>
        <strain evidence="2">ATCC 29082 / PCC 7421</strain>
    </source>
</reference>
<proteinExistence type="predicted"/>
<evidence type="ECO:0000313" key="1">
    <source>
        <dbReference type="EMBL" id="BAC89357.1"/>
    </source>
</evidence>
<dbReference type="Pfam" id="PF05019">
    <property type="entry name" value="Coq4"/>
    <property type="match status" value="1"/>
</dbReference>
<dbReference type="InterPro" id="IPR007715">
    <property type="entry name" value="Coq4"/>
</dbReference>
<protein>
    <submittedName>
        <fullName evidence="1">Gll1416 protein</fullName>
    </submittedName>
</protein>
<dbReference type="RefSeq" id="WP_011141416.1">
    <property type="nucleotide sequence ID" value="NC_005125.1"/>
</dbReference>
<dbReference type="STRING" id="251221.gene:10758899"/>
<dbReference type="PANTHER" id="PTHR12922">
    <property type="entry name" value="UBIQUINONE BIOSYNTHESIS PROTEIN"/>
    <property type="match status" value="1"/>
</dbReference>
<dbReference type="EnsemblBacteria" id="BAC89357">
    <property type="protein sequence ID" value="BAC89357"/>
    <property type="gene ID" value="BAC89357"/>
</dbReference>
<dbReference type="PATRIC" id="fig|251221.4.peg.1445"/>
<dbReference type="EMBL" id="BA000045">
    <property type="protein sequence ID" value="BAC89357.1"/>
    <property type="molecule type" value="Genomic_DNA"/>
</dbReference>
<keyword evidence="2" id="KW-1185">Reference proteome</keyword>
<dbReference type="KEGG" id="gvi:gll1416"/>
<dbReference type="HOGENOM" id="CLU_083028_0_0_3"/>
<gene>
    <name evidence="1" type="ordered locus">gll1416</name>
</gene>
<dbReference type="GO" id="GO:0006744">
    <property type="term" value="P:ubiquinone biosynthetic process"/>
    <property type="evidence" value="ECO:0007669"/>
    <property type="project" value="InterPro"/>
</dbReference>
<dbReference type="AlphaFoldDB" id="Q7NKR1"/>
<dbReference type="Proteomes" id="UP000000557">
    <property type="component" value="Chromosome"/>
</dbReference>
<organism evidence="1 2">
    <name type="scientific">Gloeobacter violaceus (strain ATCC 29082 / PCC 7421)</name>
    <dbReference type="NCBI Taxonomy" id="251221"/>
    <lineage>
        <taxon>Bacteria</taxon>
        <taxon>Bacillati</taxon>
        <taxon>Cyanobacteriota</taxon>
        <taxon>Cyanophyceae</taxon>
        <taxon>Gloeobacterales</taxon>
        <taxon>Gloeobacteraceae</taxon>
        <taxon>Gloeobacter</taxon>
    </lineage>
</organism>
<dbReference type="InParanoid" id="Q7NKR1"/>
<dbReference type="PhylomeDB" id="Q7NKR1"/>
<dbReference type="PANTHER" id="PTHR12922:SF7">
    <property type="entry name" value="UBIQUINONE BIOSYNTHESIS PROTEIN COQ4 HOMOLOG, MITOCHONDRIAL"/>
    <property type="match status" value="1"/>
</dbReference>
<dbReference type="eggNOG" id="COG5031">
    <property type="taxonomic scope" value="Bacteria"/>
</dbReference>
<accession>Q7NKR1</accession>
<dbReference type="OrthoDB" id="5720816at2"/>
<reference evidence="1 2" key="2">
    <citation type="journal article" date="2003" name="DNA Res.">
        <title>Complete genome structure of Gloeobacter violaceus PCC 7421, a cyanobacterium that lacks thylakoids (supplement).</title>
        <authorList>
            <person name="Nakamura Y."/>
            <person name="Kaneko T."/>
            <person name="Sato S."/>
            <person name="Mimuro M."/>
            <person name="Miyashita H."/>
            <person name="Tsuchiya T."/>
            <person name="Sasamoto S."/>
            <person name="Watanabe A."/>
            <person name="Kawashima K."/>
            <person name="Kishida Y."/>
            <person name="Kiyokawa C."/>
            <person name="Kohara M."/>
            <person name="Matsumoto M."/>
            <person name="Matsuno A."/>
            <person name="Nakazaki N."/>
            <person name="Shimpo S."/>
            <person name="Takeuchi C."/>
            <person name="Yamada M."/>
            <person name="Tabata S."/>
        </authorList>
    </citation>
    <scope>NUCLEOTIDE SEQUENCE [LARGE SCALE GENOMIC DNA]</scope>
    <source>
        <strain evidence="2">ATCC 29082 / PCC 7421</strain>
    </source>
</reference>
<evidence type="ECO:0000313" key="2">
    <source>
        <dbReference type="Proteomes" id="UP000000557"/>
    </source>
</evidence>
<sequence>MSKEISQPELQRRLHHQLLIILKAHCAILAGDEGLQPVGELSSALVETQAFDLAVEHLKGDPACASLIEQRHMAPPHDLEQLLQCPQDSLGYAYASSIKAQGFDPDLYSYLEIDSDASYVEARLGQTHDIWHIVTGFDTSPAGELGLQALHLAQFPYPLATMLIATGLMSGTLLAPEALPALLEALCRGWRMGSNAKSLFAQKWEAAWEKPLSQWRSDLGIQPIG</sequence>